<proteinExistence type="predicted"/>
<dbReference type="Proteomes" id="UP001212411">
    <property type="component" value="Chromosome 2"/>
</dbReference>
<dbReference type="GO" id="GO:0034399">
    <property type="term" value="C:nuclear periphery"/>
    <property type="evidence" value="ECO:0007669"/>
    <property type="project" value="TreeGrafter"/>
</dbReference>
<keyword evidence="11" id="KW-1185">Reference proteome</keyword>
<evidence type="ECO:0000313" key="11">
    <source>
        <dbReference type="Proteomes" id="UP001212411"/>
    </source>
</evidence>
<dbReference type="InterPro" id="IPR018996">
    <property type="entry name" value="Man1/Src1-like_C"/>
</dbReference>
<sequence>MEGEESYFDPLFDAYSLRVIDLREILNQYQIYFPSTAKKVHLVELFDKLRKAKQGSLSIHELQKENAPPNRSPRRKFLEMTAIDSGFGTPSTANTPMRITRSSARGIDNSARKFLPFNQRSESLDEEEEVEILKQEQTHQGSPVSILHTDTHQTSPKHYNWEELMDTPAVTHFPEAPKVHPVHPVHNLHFENLQNRKDNITKENKVLGRSSIPTVEIPVHSRSPSSSQTPSANVGLEQNSSPKLPDSTFLASPTLAVRPARRHGAETQTSPMFLSKHQKSSPDIQSSSNTSIYASPLKSPSKFQNFVNLFPSRRTPLGETNSQSVTQTPPREYLQFQSDSEPEFSPKSVKTVVNKGNDKSSPSPVSNSSSLFASHLENYYAKDQSLPGKSAANTPLSFFTVRNRSEETYSPNEEFAESLFAQKGVRSDTTNRVLNNVSLSSTENSLFGEEEPLQKDSQKYSNKMGNFRIYGLFLSVLFVALSLAFWQQEVRRVGFCETPEEPYPSYISSIKPEPVRSTLQSVYTYLNVRGLKAKCMPCPSSAKCGSNRDFACSGETKPHIPFLSRFGFKPFPSCTILGSVTDRIENMVKGCVDMVEDWYTQNESKPQFPSRQELSHSHFHSSVIDKFYEKFKDKMDSEVTMDEFKVYFRQALERLHILKRKNNRIPDSILTMCSRFKGLTSYFRDIINTNVVTTLNSKSSSISHSMISFVSSVHQKFSIFDLRATLQLTYDNIRSMFNQLITSLSGMGFELLAKITHLTTNLIGMGIKILAKITHLTTNLSGIGIELFAKITHLTASLSGMGFDLLATITEKLVKSWKKYSMTVLYVSLTCVAIPYIWSLFVSFYSTEKLVKVCVKHCVSRLQSAKKKSLKDVSKSPRLQLDDLRAECFVSHPEKSKDFECLRETSNIIQKRVWRRSTKAIDQMVSVRVFDEKSTNKRAWEWIGVLPDNSF</sequence>
<dbReference type="EMBL" id="CP115612">
    <property type="protein sequence ID" value="WBW73693.1"/>
    <property type="molecule type" value="Genomic_DNA"/>
</dbReference>
<evidence type="ECO:0000256" key="2">
    <source>
        <dbReference type="ARBA" id="ARBA00022692"/>
    </source>
</evidence>
<evidence type="ECO:0000259" key="9">
    <source>
        <dbReference type="Pfam" id="PF12949"/>
    </source>
</evidence>
<keyword evidence="3 7" id="KW-1133">Transmembrane helix</keyword>
<keyword evidence="4 7" id="KW-0472">Membrane</keyword>
<dbReference type="PANTHER" id="PTHR47808:SF2">
    <property type="entry name" value="LEM DOMAIN-CONTAINING PROTEIN 2"/>
    <property type="match status" value="1"/>
</dbReference>
<evidence type="ECO:0000256" key="5">
    <source>
        <dbReference type="ARBA" id="ARBA00023242"/>
    </source>
</evidence>
<dbReference type="PANTHER" id="PTHR47808">
    <property type="entry name" value="INNER NUCLEAR MEMBRANE PROTEIN HEH2-RELATED"/>
    <property type="match status" value="1"/>
</dbReference>
<comment type="subcellular location">
    <subcellularLocation>
        <location evidence="1">Nucleus membrane</location>
    </subcellularLocation>
</comment>
<reference evidence="10 11" key="1">
    <citation type="journal article" date="2023" name="G3 (Bethesda)">
        <title>A high-quality reference genome for the fission yeast Schizosaccharomyces osmophilus.</title>
        <authorList>
            <person name="Jia G.S."/>
            <person name="Zhang W.C."/>
            <person name="Liang Y."/>
            <person name="Liu X.H."/>
            <person name="Rhind N."/>
            <person name="Pidoux A."/>
            <person name="Brysch-Herzberg M."/>
            <person name="Du L.L."/>
        </authorList>
    </citation>
    <scope>NUCLEOTIDE SEQUENCE [LARGE SCALE GENOMIC DNA]</scope>
    <source>
        <strain evidence="10 11">CBS 15793</strain>
    </source>
</reference>
<evidence type="ECO:0000256" key="4">
    <source>
        <dbReference type="ARBA" id="ARBA00023136"/>
    </source>
</evidence>
<evidence type="ECO:0000256" key="3">
    <source>
        <dbReference type="ARBA" id="ARBA00022989"/>
    </source>
</evidence>
<dbReference type="RefSeq" id="XP_056037936.1">
    <property type="nucleotide sequence ID" value="XM_056182778.1"/>
</dbReference>
<feature type="transmembrane region" description="Helical" evidence="7">
    <location>
        <begin position="467"/>
        <end position="486"/>
    </location>
</feature>
<dbReference type="GO" id="GO:0005783">
    <property type="term" value="C:endoplasmic reticulum"/>
    <property type="evidence" value="ECO:0007669"/>
    <property type="project" value="TreeGrafter"/>
</dbReference>
<dbReference type="GeneID" id="80877467"/>
<gene>
    <name evidence="10" type="primary">man1</name>
    <name evidence="10" type="ORF">SOMG_03991</name>
</gene>
<dbReference type="Pfam" id="PF12949">
    <property type="entry name" value="HeH"/>
    <property type="match status" value="1"/>
</dbReference>
<keyword evidence="2 7" id="KW-0812">Transmembrane</keyword>
<evidence type="ECO:0000259" key="8">
    <source>
        <dbReference type="Pfam" id="PF09402"/>
    </source>
</evidence>
<dbReference type="KEGG" id="som:SOMG_03991"/>
<protein>
    <submittedName>
        <fullName evidence="10">LEM domain nuclear inner membrane protein Man1, Sad1 interacting factor</fullName>
    </submittedName>
</protein>
<evidence type="ECO:0000256" key="1">
    <source>
        <dbReference type="ARBA" id="ARBA00004126"/>
    </source>
</evidence>
<feature type="region of interest" description="Disordered" evidence="6">
    <location>
        <begin position="204"/>
        <end position="295"/>
    </location>
</feature>
<dbReference type="Pfam" id="PF09402">
    <property type="entry name" value="MSC"/>
    <property type="match status" value="1"/>
</dbReference>
<dbReference type="InterPro" id="IPR044780">
    <property type="entry name" value="Heh2/Src1"/>
</dbReference>
<feature type="compositionally biased region" description="Polar residues" evidence="6">
    <location>
        <begin position="281"/>
        <end position="293"/>
    </location>
</feature>
<feature type="domain" description="Man1/Src1-like C-terminal" evidence="8">
    <location>
        <begin position="474"/>
        <end position="944"/>
    </location>
</feature>
<dbReference type="CDD" id="cd12935">
    <property type="entry name" value="LEM_like"/>
    <property type="match status" value="1"/>
</dbReference>
<keyword evidence="5" id="KW-0539">Nucleus</keyword>
<evidence type="ECO:0000313" key="10">
    <source>
        <dbReference type="EMBL" id="WBW73693.1"/>
    </source>
</evidence>
<evidence type="ECO:0000256" key="7">
    <source>
        <dbReference type="SAM" id="Phobius"/>
    </source>
</evidence>
<feature type="region of interest" description="Disordered" evidence="6">
    <location>
        <begin position="336"/>
        <end position="368"/>
    </location>
</feature>
<feature type="compositionally biased region" description="Low complexity" evidence="6">
    <location>
        <begin position="218"/>
        <end position="231"/>
    </location>
</feature>
<accession>A0AAE9WD62</accession>
<dbReference type="GO" id="GO:0071763">
    <property type="term" value="P:nuclear membrane organization"/>
    <property type="evidence" value="ECO:0007669"/>
    <property type="project" value="TreeGrafter"/>
</dbReference>
<feature type="domain" description="HeH/LEM" evidence="9">
    <location>
        <begin position="16"/>
        <end position="48"/>
    </location>
</feature>
<evidence type="ECO:0000256" key="6">
    <source>
        <dbReference type="SAM" id="MobiDB-lite"/>
    </source>
</evidence>
<feature type="transmembrane region" description="Helical" evidence="7">
    <location>
        <begin position="824"/>
        <end position="845"/>
    </location>
</feature>
<dbReference type="AlphaFoldDB" id="A0AAE9WD62"/>
<name>A0AAE9WD62_9SCHI</name>
<dbReference type="GO" id="GO:0005637">
    <property type="term" value="C:nuclear inner membrane"/>
    <property type="evidence" value="ECO:0007669"/>
    <property type="project" value="InterPro"/>
</dbReference>
<organism evidence="10 11">
    <name type="scientific">Schizosaccharomyces osmophilus</name>
    <dbReference type="NCBI Taxonomy" id="2545709"/>
    <lineage>
        <taxon>Eukaryota</taxon>
        <taxon>Fungi</taxon>
        <taxon>Dikarya</taxon>
        <taxon>Ascomycota</taxon>
        <taxon>Taphrinomycotina</taxon>
        <taxon>Schizosaccharomycetes</taxon>
        <taxon>Schizosaccharomycetales</taxon>
        <taxon>Schizosaccharomycetaceae</taxon>
        <taxon>Schizosaccharomyces</taxon>
    </lineage>
</organism>
<dbReference type="GO" id="GO:0003682">
    <property type="term" value="F:chromatin binding"/>
    <property type="evidence" value="ECO:0007669"/>
    <property type="project" value="InterPro"/>
</dbReference>
<dbReference type="InterPro" id="IPR025856">
    <property type="entry name" value="HeH/LEM_domain"/>
</dbReference>